<dbReference type="NCBIfam" id="TIGR04086">
    <property type="entry name" value="TIGR04086_membr"/>
    <property type="match status" value="1"/>
</dbReference>
<gene>
    <name evidence="2" type="ORF">GJ688_03635</name>
</gene>
<dbReference type="OrthoDB" id="2087568at2"/>
<sequence>MASVWFWKPVWMGMLQSAVVIAGGILITILLIYRLSGPVYYLSPWIYGLLVLAAFAGGHKAAKASRRHGWLQGLMVGTLLGFFSVGFWSLAGTYPVVEAVSDLLSLLGFGLMGGIVGVYRQAKRRLPSGRRGQWGRV</sequence>
<dbReference type="InterPro" id="IPR023804">
    <property type="entry name" value="DUF3792_TM"/>
</dbReference>
<accession>A0A6I3SGY5</accession>
<feature type="transmembrane region" description="Helical" evidence="1">
    <location>
        <begin position="39"/>
        <end position="58"/>
    </location>
</feature>
<keyword evidence="1" id="KW-1133">Transmembrane helix</keyword>
<protein>
    <submittedName>
        <fullName evidence="2">TIGR04086 family membrane protein</fullName>
    </submittedName>
</protein>
<reference evidence="2 3" key="1">
    <citation type="submission" date="2019-11" db="EMBL/GenBank/DDBJ databases">
        <title>Whole-genome sequence of a the green, strictly anaerobic photosynthetic bacterium Heliobacillus mobilis DSM 6151.</title>
        <authorList>
            <person name="Kyndt J.A."/>
            <person name="Meyer T.E."/>
        </authorList>
    </citation>
    <scope>NUCLEOTIDE SEQUENCE [LARGE SCALE GENOMIC DNA]</scope>
    <source>
        <strain evidence="2 3">DSM 6151</strain>
    </source>
</reference>
<proteinExistence type="predicted"/>
<organism evidence="2 3">
    <name type="scientific">Heliobacterium mobile</name>
    <name type="common">Heliobacillus mobilis</name>
    <dbReference type="NCBI Taxonomy" id="28064"/>
    <lineage>
        <taxon>Bacteria</taxon>
        <taxon>Bacillati</taxon>
        <taxon>Bacillota</taxon>
        <taxon>Clostridia</taxon>
        <taxon>Eubacteriales</taxon>
        <taxon>Heliobacteriaceae</taxon>
        <taxon>Heliobacterium</taxon>
    </lineage>
</organism>
<keyword evidence="1" id="KW-0472">Membrane</keyword>
<keyword evidence="3" id="KW-1185">Reference proteome</keyword>
<keyword evidence="1" id="KW-0812">Transmembrane</keyword>
<comment type="caution">
    <text evidence="2">The sequence shown here is derived from an EMBL/GenBank/DDBJ whole genome shotgun (WGS) entry which is preliminary data.</text>
</comment>
<feature type="transmembrane region" description="Helical" evidence="1">
    <location>
        <begin position="103"/>
        <end position="122"/>
    </location>
</feature>
<dbReference type="AlphaFoldDB" id="A0A6I3SGY5"/>
<dbReference type="EMBL" id="WNKU01000002">
    <property type="protein sequence ID" value="MTV48072.1"/>
    <property type="molecule type" value="Genomic_DNA"/>
</dbReference>
<evidence type="ECO:0000313" key="2">
    <source>
        <dbReference type="EMBL" id="MTV48072.1"/>
    </source>
</evidence>
<dbReference type="Pfam" id="PF12670">
    <property type="entry name" value="DUF3792"/>
    <property type="match status" value="1"/>
</dbReference>
<name>A0A6I3SGY5_HELMO</name>
<evidence type="ECO:0000256" key="1">
    <source>
        <dbReference type="SAM" id="Phobius"/>
    </source>
</evidence>
<evidence type="ECO:0000313" key="3">
    <source>
        <dbReference type="Proteomes" id="UP000430670"/>
    </source>
</evidence>
<dbReference type="RefSeq" id="WP_155475162.1">
    <property type="nucleotide sequence ID" value="NZ_WNKU01000002.1"/>
</dbReference>
<dbReference type="Proteomes" id="UP000430670">
    <property type="component" value="Unassembled WGS sequence"/>
</dbReference>
<feature type="transmembrane region" description="Helical" evidence="1">
    <location>
        <begin position="12"/>
        <end position="33"/>
    </location>
</feature>
<feature type="transmembrane region" description="Helical" evidence="1">
    <location>
        <begin position="70"/>
        <end position="91"/>
    </location>
</feature>